<reference evidence="3 4" key="1">
    <citation type="submission" date="2017-12" db="EMBL/GenBank/DDBJ databases">
        <title>Phylogenetic diversity of female urinary microbiome.</title>
        <authorList>
            <person name="Thomas-White K."/>
            <person name="Wolfe A.J."/>
        </authorList>
    </citation>
    <scope>NUCLEOTIDE SEQUENCE [LARGE SCALE GENOMIC DNA]</scope>
    <source>
        <strain evidence="3 4">UMB0426</strain>
    </source>
</reference>
<evidence type="ECO:0000313" key="4">
    <source>
        <dbReference type="Proteomes" id="UP000242755"/>
    </source>
</evidence>
<organism evidence="3 4">
    <name type="scientific">Brevibacterium ravenspurgense</name>
    <dbReference type="NCBI Taxonomy" id="479117"/>
    <lineage>
        <taxon>Bacteria</taxon>
        <taxon>Bacillati</taxon>
        <taxon>Actinomycetota</taxon>
        <taxon>Actinomycetes</taxon>
        <taxon>Micrococcales</taxon>
        <taxon>Brevibacteriaceae</taxon>
        <taxon>Brevibacterium</taxon>
    </lineage>
</organism>
<accession>A0A2I1IFB2</accession>
<dbReference type="GO" id="GO:0016740">
    <property type="term" value="F:transferase activity"/>
    <property type="evidence" value="ECO:0007669"/>
    <property type="project" value="UniProtKB-KW"/>
</dbReference>
<evidence type="ECO:0000259" key="2">
    <source>
        <dbReference type="Pfam" id="PF00814"/>
    </source>
</evidence>
<feature type="region of interest" description="Disordered" evidence="1">
    <location>
        <begin position="298"/>
        <end position="317"/>
    </location>
</feature>
<dbReference type="SUPFAM" id="SSF53067">
    <property type="entry name" value="Actin-like ATPase domain"/>
    <property type="match status" value="2"/>
</dbReference>
<dbReference type="InterPro" id="IPR000905">
    <property type="entry name" value="Gcp-like_dom"/>
</dbReference>
<feature type="compositionally biased region" description="Basic residues" evidence="1">
    <location>
        <begin position="1"/>
        <end position="10"/>
    </location>
</feature>
<feature type="domain" description="Gcp-like" evidence="2">
    <location>
        <begin position="101"/>
        <end position="290"/>
    </location>
</feature>
<gene>
    <name evidence="3" type="primary">tsaB</name>
    <name evidence="3" type="ORF">CYJ40_08555</name>
</gene>
<dbReference type="GO" id="GO:0002949">
    <property type="term" value="P:tRNA threonylcarbamoyladenosine modification"/>
    <property type="evidence" value="ECO:0007669"/>
    <property type="project" value="InterPro"/>
</dbReference>
<dbReference type="NCBIfam" id="TIGR03725">
    <property type="entry name" value="T6A_YeaZ"/>
    <property type="match status" value="1"/>
</dbReference>
<dbReference type="Pfam" id="PF00814">
    <property type="entry name" value="TsaD"/>
    <property type="match status" value="1"/>
</dbReference>
<dbReference type="EMBL" id="PKGO01000008">
    <property type="protein sequence ID" value="PKY69825.1"/>
    <property type="molecule type" value="Genomic_DNA"/>
</dbReference>
<feature type="region of interest" description="Disordered" evidence="1">
    <location>
        <begin position="227"/>
        <end position="253"/>
    </location>
</feature>
<dbReference type="InterPro" id="IPR043129">
    <property type="entry name" value="ATPase_NBD"/>
</dbReference>
<dbReference type="InterPro" id="IPR022496">
    <property type="entry name" value="T6A_TsaB"/>
</dbReference>
<comment type="caution">
    <text evidence="3">The sequence shown here is derived from an EMBL/GenBank/DDBJ whole genome shotgun (WGS) entry which is preliminary data.</text>
</comment>
<dbReference type="Gene3D" id="3.30.420.40">
    <property type="match status" value="2"/>
</dbReference>
<dbReference type="Proteomes" id="UP000242755">
    <property type="component" value="Unassembled WGS sequence"/>
</dbReference>
<sequence length="317" mass="33378">MGCRHGRIPGRRLPGDYPDQAGLRRPRIRSAHSDPAGLRWILDEPFGACEGGNAVTAHNPSTTPRAGAKQPVVVALDTSSAASVAVVADDRVDAEWAQSRARRHAELLGRALTDVLKQASEPELVAVGVGPAPFTGMRAGIASGLGFAVGRGLRTVGVRSHDGLALAVYEQLRADGEDVEGVRILVASDARRREVYWAEYAGLDEDGLPVLAAGPDVAKPADLAELKGLGPVDSSEPRPTESSPKEPGSTEPTVLRIGAGFELYADVLGAPDPRFPTEALAADIARIAARTEAAGREQLEPIPLYLREPDAKPLPGR</sequence>
<dbReference type="STRING" id="1176165.GCA_001584405_01613"/>
<evidence type="ECO:0000313" key="3">
    <source>
        <dbReference type="EMBL" id="PKY69825.1"/>
    </source>
</evidence>
<proteinExistence type="predicted"/>
<name>A0A2I1IFB2_9MICO</name>
<dbReference type="AlphaFoldDB" id="A0A2I1IFB2"/>
<evidence type="ECO:0000256" key="1">
    <source>
        <dbReference type="SAM" id="MobiDB-lite"/>
    </source>
</evidence>
<feature type="region of interest" description="Disordered" evidence="1">
    <location>
        <begin position="1"/>
        <end position="25"/>
    </location>
</feature>
<protein>
    <submittedName>
        <fullName evidence="3">tRNA (Adenosine(37)-N6)-threonylcarbamoyltransferase complex dimerization subunit type 1 TsaB</fullName>
    </submittedName>
</protein>
<keyword evidence="3" id="KW-0808">Transferase</keyword>